<dbReference type="Pfam" id="PF22740">
    <property type="entry name" value="PapZ_C"/>
    <property type="match status" value="1"/>
</dbReference>
<dbReference type="RefSeq" id="WP_219938122.1">
    <property type="nucleotide sequence ID" value="NZ_JAGFNY010000035.1"/>
</dbReference>
<evidence type="ECO:0000313" key="8">
    <source>
        <dbReference type="Proteomes" id="UP000731465"/>
    </source>
</evidence>
<feature type="binding site" evidence="4">
    <location>
        <begin position="60"/>
        <end position="63"/>
    </location>
    <ligand>
        <name>GTP</name>
        <dbReference type="ChEBI" id="CHEBI:37565"/>
    </ligand>
</feature>
<dbReference type="Gene3D" id="3.40.50.300">
    <property type="entry name" value="P-loop containing nucleotide triphosphate hydrolases"/>
    <property type="match status" value="1"/>
</dbReference>
<dbReference type="NCBIfam" id="NF003828">
    <property type="entry name" value="PRK05416.1"/>
    <property type="match status" value="1"/>
</dbReference>
<dbReference type="InterPro" id="IPR053931">
    <property type="entry name" value="RapZ_C"/>
</dbReference>
<dbReference type="HAMAP" id="MF_00636">
    <property type="entry name" value="RapZ_like"/>
    <property type="match status" value="1"/>
</dbReference>
<proteinExistence type="inferred from homology"/>
<keyword evidence="8" id="KW-1185">Reference proteome</keyword>
<dbReference type="Proteomes" id="UP000731465">
    <property type="component" value="Unassembled WGS sequence"/>
</dbReference>
<evidence type="ECO:0000256" key="1">
    <source>
        <dbReference type="ARBA" id="ARBA00022741"/>
    </source>
</evidence>
<feature type="binding site" evidence="4">
    <location>
        <begin position="12"/>
        <end position="19"/>
    </location>
    <ligand>
        <name>ATP</name>
        <dbReference type="ChEBI" id="CHEBI:30616"/>
    </ligand>
</feature>
<evidence type="ECO:0000256" key="2">
    <source>
        <dbReference type="ARBA" id="ARBA00022840"/>
    </source>
</evidence>
<dbReference type="SUPFAM" id="SSF52540">
    <property type="entry name" value="P-loop containing nucleoside triphosphate hydrolases"/>
    <property type="match status" value="1"/>
</dbReference>
<accession>A0ABS7DHX6</accession>
<organism evidence="7 8">
    <name type="scientific">Succinivibrio faecicola</name>
    <dbReference type="NCBI Taxonomy" id="2820300"/>
    <lineage>
        <taxon>Bacteria</taxon>
        <taxon>Pseudomonadati</taxon>
        <taxon>Pseudomonadota</taxon>
        <taxon>Gammaproteobacteria</taxon>
        <taxon>Aeromonadales</taxon>
        <taxon>Succinivibrionaceae</taxon>
        <taxon>Succinivibrio</taxon>
    </lineage>
</organism>
<keyword evidence="3 4" id="KW-0342">GTP-binding</keyword>
<dbReference type="PIRSF" id="PIRSF005052">
    <property type="entry name" value="P-loopkin"/>
    <property type="match status" value="1"/>
</dbReference>
<feature type="domain" description="RapZ C-terminal" evidence="6">
    <location>
        <begin position="171"/>
        <end position="289"/>
    </location>
</feature>
<dbReference type="PANTHER" id="PTHR30448:SF0">
    <property type="entry name" value="RNASE ADAPTER PROTEIN RAPZ"/>
    <property type="match status" value="1"/>
</dbReference>
<dbReference type="Pfam" id="PF03668">
    <property type="entry name" value="RapZ-like_N"/>
    <property type="match status" value="1"/>
</dbReference>
<evidence type="ECO:0000256" key="3">
    <source>
        <dbReference type="ARBA" id="ARBA00023134"/>
    </source>
</evidence>
<evidence type="ECO:0000259" key="6">
    <source>
        <dbReference type="Pfam" id="PF22740"/>
    </source>
</evidence>
<name>A0ABS7DHX6_9GAMM</name>
<keyword evidence="2 4" id="KW-0067">ATP-binding</keyword>
<dbReference type="PANTHER" id="PTHR30448">
    <property type="entry name" value="RNASE ADAPTER PROTEIN RAPZ"/>
    <property type="match status" value="1"/>
</dbReference>
<dbReference type="InterPro" id="IPR027417">
    <property type="entry name" value="P-loop_NTPase"/>
</dbReference>
<dbReference type="InterPro" id="IPR005337">
    <property type="entry name" value="RapZ-like"/>
</dbReference>
<evidence type="ECO:0000259" key="5">
    <source>
        <dbReference type="Pfam" id="PF03668"/>
    </source>
</evidence>
<dbReference type="InterPro" id="IPR053930">
    <property type="entry name" value="RapZ-like_N"/>
</dbReference>
<sequence length="299" mass="33940">MEHKVELVVISGRSGSGKTVALHALEDLGFYCIDNLPIAFLKDLIEMAKKTYPKIAVSIDIRNIPLTEDYSELNDIYNKTIHDPLVNSTVIFIDADDQVLIKRYSETRRLHPLSLSLHNLSLKEAIDKETELLKNISSIADLRIDSTNMSIHELCTQVITTIKGKPFKEVAVIFESFGFKDGITKDADFVFDARFLPNPYWEPSIREYCGLDNQIKEYFSNYPEVGAYIDKIDDLIYGILKPIESSDRSYLTVAIGCTGGFHRSVYIAQSLADRFIKRGISVKIRHRSLMKKNIKGAIR</sequence>
<protein>
    <submittedName>
        <fullName evidence="7">RNase adapter RapZ</fullName>
    </submittedName>
</protein>
<reference evidence="7 8" key="1">
    <citation type="submission" date="2021-03" db="EMBL/GenBank/DDBJ databases">
        <title>Succinivibrio sp. nov. isolated from feces of cow.</title>
        <authorList>
            <person name="Choi J.-Y."/>
        </authorList>
    </citation>
    <scope>NUCLEOTIDE SEQUENCE [LARGE SCALE GENOMIC DNA]</scope>
    <source>
        <strain evidence="7 8">AGMB01872</strain>
    </source>
</reference>
<gene>
    <name evidence="7" type="primary">rapZ</name>
    <name evidence="7" type="ORF">J5V48_08320</name>
</gene>
<dbReference type="EMBL" id="JAGFNY010000035">
    <property type="protein sequence ID" value="MBW7570897.1"/>
    <property type="molecule type" value="Genomic_DNA"/>
</dbReference>
<evidence type="ECO:0000256" key="4">
    <source>
        <dbReference type="HAMAP-Rule" id="MF_00636"/>
    </source>
</evidence>
<evidence type="ECO:0000313" key="7">
    <source>
        <dbReference type="EMBL" id="MBW7570897.1"/>
    </source>
</evidence>
<keyword evidence="1 4" id="KW-0547">Nucleotide-binding</keyword>
<feature type="domain" description="RapZ-like N-terminal" evidence="5">
    <location>
        <begin position="5"/>
        <end position="165"/>
    </location>
</feature>
<comment type="caution">
    <text evidence="7">The sequence shown here is derived from an EMBL/GenBank/DDBJ whole genome shotgun (WGS) entry which is preliminary data.</text>
</comment>